<dbReference type="Pfam" id="PF25967">
    <property type="entry name" value="RND-MFP_C"/>
    <property type="match status" value="1"/>
</dbReference>
<dbReference type="InterPro" id="IPR058627">
    <property type="entry name" value="MdtA-like_C"/>
</dbReference>
<feature type="domain" description="Multidrug resistance protein MdtA-like barrel-sandwich hybrid" evidence="5">
    <location>
        <begin position="60"/>
        <end position="216"/>
    </location>
</feature>
<dbReference type="EMBL" id="ROVY01000094">
    <property type="protein sequence ID" value="MHI24116.1"/>
    <property type="molecule type" value="Genomic_DNA"/>
</dbReference>
<evidence type="ECO:0000313" key="7">
    <source>
        <dbReference type="EMBL" id="MHI24116.1"/>
    </source>
</evidence>
<sequence length="384" mass="41827">MSSKAKAFCLSAVLVVVCFGIYLAVPNSHEGSVQGFAAQSVIRGDIKETVMLTGIVKPFRKVKVGAQVTGQLKRLYVQDGQHVKQGELLAEIDPSIQEADLKKAEASLSRALAQQEAAKVLLWQYQAEYRRQQNMKRDDATPEKTLEQAKSQYESQIQQVRIEEASVVQAQMEVESAKTNLSYTKIHAPMDGEVLAIVTEEGQTIVSSQTATTILILADLSKVSVGVNIPEVDILKIHTGQSLSFYTLADAKKVWQGKMGKIQSSPDDINKEDDPSTSSSGKNNPIYYTGTFEVDNACRCFKTSMTTNVFVTSAEAKNVLLVPLAALSTIESSGKDYVRKKVNDQIIDTPVTVGLQNESYAEITSGLSEKDLVIVNGPGKDGNE</sequence>
<dbReference type="PANTHER" id="PTHR30469:SF33">
    <property type="entry name" value="SLR1207 PROTEIN"/>
    <property type="match status" value="1"/>
</dbReference>
<dbReference type="Gene3D" id="2.40.420.20">
    <property type="match status" value="1"/>
</dbReference>
<reference evidence="7" key="1">
    <citation type="submission" date="2018-11" db="EMBL/GenBank/DDBJ databases">
        <authorList>
            <consortium name="PulseNet: The National Subtyping Network for Foodborne Disease Surveillance"/>
            <person name="Tarr C.L."/>
            <person name="Trees E."/>
            <person name="Katz L.S."/>
            <person name="Carleton-Romer H.A."/>
            <person name="Stroika S."/>
            <person name="Kucerova Z."/>
            <person name="Roache K.F."/>
            <person name="Sabol A.L."/>
            <person name="Besser J."/>
            <person name="Gerner-Smidt P."/>
        </authorList>
    </citation>
    <scope>NUCLEOTIDE SEQUENCE [LARGE SCALE GENOMIC DNA]</scope>
    <source>
        <strain evidence="7">PNUSAS059688</strain>
    </source>
</reference>
<gene>
    <name evidence="7" type="ORF">EEM47_20200</name>
</gene>
<comment type="similarity">
    <text evidence="2">Belongs to the membrane fusion protein (MFP) (TC 8.A.1) family.</text>
</comment>
<evidence type="ECO:0000256" key="2">
    <source>
        <dbReference type="ARBA" id="ARBA00009477"/>
    </source>
</evidence>
<dbReference type="Gene3D" id="2.40.50.100">
    <property type="match status" value="2"/>
</dbReference>
<dbReference type="InterPro" id="IPR006143">
    <property type="entry name" value="RND_pump_MFP"/>
</dbReference>
<evidence type="ECO:0000259" key="6">
    <source>
        <dbReference type="Pfam" id="PF25967"/>
    </source>
</evidence>
<name>A0A344SUC7_SALER</name>
<accession>A0A344SUC7</accession>
<feature type="domain" description="Multidrug resistance protein MdtA-like C-terminal permuted SH3" evidence="6">
    <location>
        <begin position="318"/>
        <end position="377"/>
    </location>
</feature>
<comment type="subcellular location">
    <subcellularLocation>
        <location evidence="1">Cell envelope</location>
    </subcellularLocation>
</comment>
<evidence type="ECO:0000256" key="1">
    <source>
        <dbReference type="ARBA" id="ARBA00004196"/>
    </source>
</evidence>
<dbReference type="AlphaFoldDB" id="A0A344SUC7"/>
<feature type="region of interest" description="Disordered" evidence="4">
    <location>
        <begin position="262"/>
        <end position="284"/>
    </location>
</feature>
<dbReference type="Gene3D" id="2.40.30.170">
    <property type="match status" value="1"/>
</dbReference>
<dbReference type="GO" id="GO:0015562">
    <property type="term" value="F:efflux transmembrane transporter activity"/>
    <property type="evidence" value="ECO:0007669"/>
    <property type="project" value="TreeGrafter"/>
</dbReference>
<evidence type="ECO:0000259" key="5">
    <source>
        <dbReference type="Pfam" id="PF25917"/>
    </source>
</evidence>
<evidence type="ECO:0000256" key="4">
    <source>
        <dbReference type="SAM" id="MobiDB-lite"/>
    </source>
</evidence>
<dbReference type="NCBIfam" id="TIGR01730">
    <property type="entry name" value="RND_mfp"/>
    <property type="match status" value="1"/>
</dbReference>
<evidence type="ECO:0000256" key="3">
    <source>
        <dbReference type="ARBA" id="ARBA00022448"/>
    </source>
</evidence>
<dbReference type="Pfam" id="PF25917">
    <property type="entry name" value="BSH_RND"/>
    <property type="match status" value="1"/>
</dbReference>
<dbReference type="Proteomes" id="UP000885364">
    <property type="component" value="Unassembled WGS sequence"/>
</dbReference>
<dbReference type="InterPro" id="IPR058625">
    <property type="entry name" value="MdtA-like_BSH"/>
</dbReference>
<dbReference type="GO" id="GO:1990281">
    <property type="term" value="C:efflux pump complex"/>
    <property type="evidence" value="ECO:0007669"/>
    <property type="project" value="TreeGrafter"/>
</dbReference>
<organism evidence="7">
    <name type="scientific">Salmonella enterica</name>
    <name type="common">Salmonella choleraesuis</name>
    <dbReference type="NCBI Taxonomy" id="28901"/>
    <lineage>
        <taxon>Bacteria</taxon>
        <taxon>Pseudomonadati</taxon>
        <taxon>Pseudomonadota</taxon>
        <taxon>Gammaproteobacteria</taxon>
        <taxon>Enterobacterales</taxon>
        <taxon>Enterobacteriaceae</taxon>
        <taxon>Salmonella</taxon>
    </lineage>
</organism>
<protein>
    <submittedName>
        <fullName evidence="7">Efflux RND transporter periplasmic adaptor subunit</fullName>
    </submittedName>
</protein>
<dbReference type="PANTHER" id="PTHR30469">
    <property type="entry name" value="MULTIDRUG RESISTANCE PROTEIN MDTA"/>
    <property type="match status" value="1"/>
</dbReference>
<comment type="caution">
    <text evidence="7">The sequence shown here is derived from an EMBL/GenBank/DDBJ whole genome shotgun (WGS) entry which is preliminary data.</text>
</comment>
<proteinExistence type="inferred from homology"/>
<dbReference type="SUPFAM" id="SSF111369">
    <property type="entry name" value="HlyD-like secretion proteins"/>
    <property type="match status" value="1"/>
</dbReference>
<keyword evidence="3" id="KW-0813">Transport</keyword>